<evidence type="ECO:0000313" key="1">
    <source>
        <dbReference type="EMBL" id="MFD2159988.1"/>
    </source>
</evidence>
<protein>
    <submittedName>
        <fullName evidence="1">Uncharacterized protein</fullName>
    </submittedName>
</protein>
<comment type="caution">
    <text evidence="1">The sequence shown here is derived from an EMBL/GenBank/DDBJ whole genome shotgun (WGS) entry which is preliminary data.</text>
</comment>
<sequence length="266" mass="28784">MKKRYLALAALITLPLIILVYTLTRPPMFAALTDDSPVDSTVTNITNFKHPDGREAELLSAFYGLDSSLPQILNRFIHKDTGGKDGMPVVFSHELDIHSLQAGDFKITTESGTSGSLTCVTLAPANDLGELKTVLLVGEYGSIHDQPVEVEIVGNLLSKDHKVNFRGKKAKVTRLEDGPTMVLAQIVPKSEWEIGKRATRLPLGGGSGCPPGTKQVVRVTWQGGVTKPGGAEIDDTERLLYKISIRTHGKISTQTLISTPPHQSPI</sequence>
<keyword evidence="2" id="KW-1185">Reference proteome</keyword>
<organism evidence="1 2">
    <name type="scientific">Rubritalea tangerina</name>
    <dbReference type="NCBI Taxonomy" id="430798"/>
    <lineage>
        <taxon>Bacteria</taxon>
        <taxon>Pseudomonadati</taxon>
        <taxon>Verrucomicrobiota</taxon>
        <taxon>Verrucomicrobiia</taxon>
        <taxon>Verrucomicrobiales</taxon>
        <taxon>Rubritaleaceae</taxon>
        <taxon>Rubritalea</taxon>
    </lineage>
</organism>
<dbReference type="Proteomes" id="UP001597389">
    <property type="component" value="Unassembled WGS sequence"/>
</dbReference>
<accession>A0ABW4ZDB1</accession>
<dbReference type="RefSeq" id="WP_377088950.1">
    <property type="nucleotide sequence ID" value="NZ_JBHSJL010000014.1"/>
</dbReference>
<proteinExistence type="predicted"/>
<name>A0ABW4ZDB1_9BACT</name>
<dbReference type="EMBL" id="JBHUJB010000061">
    <property type="protein sequence ID" value="MFD2159988.1"/>
    <property type="molecule type" value="Genomic_DNA"/>
</dbReference>
<evidence type="ECO:0000313" key="2">
    <source>
        <dbReference type="Proteomes" id="UP001597389"/>
    </source>
</evidence>
<gene>
    <name evidence="1" type="ORF">ACFSW8_13855</name>
</gene>
<reference evidence="2" key="1">
    <citation type="journal article" date="2019" name="Int. J. Syst. Evol. Microbiol.">
        <title>The Global Catalogue of Microorganisms (GCM) 10K type strain sequencing project: providing services to taxonomists for standard genome sequencing and annotation.</title>
        <authorList>
            <consortium name="The Broad Institute Genomics Platform"/>
            <consortium name="The Broad Institute Genome Sequencing Center for Infectious Disease"/>
            <person name="Wu L."/>
            <person name="Ma J."/>
        </authorList>
    </citation>
    <scope>NUCLEOTIDE SEQUENCE [LARGE SCALE GENOMIC DNA]</scope>
    <source>
        <strain evidence="2">CCUG 57942</strain>
    </source>
</reference>